<reference evidence="2 3" key="1">
    <citation type="submission" date="2020-04" db="EMBL/GenBank/DDBJ databases">
        <title>Draft Genome Sequence of Streptomyces morookaense DSM 40503, an 8-azaguanine-producing strain.</title>
        <authorList>
            <person name="Qi J."/>
            <person name="Gao J.-M."/>
        </authorList>
    </citation>
    <scope>NUCLEOTIDE SEQUENCE [LARGE SCALE GENOMIC DNA]</scope>
    <source>
        <strain evidence="2 3">DSM 40503</strain>
    </source>
</reference>
<proteinExistence type="predicted"/>
<dbReference type="NCBIfam" id="TIGR03767">
    <property type="entry name" value="P_acnes_RR"/>
    <property type="match status" value="1"/>
</dbReference>
<dbReference type="InterPro" id="IPR006311">
    <property type="entry name" value="TAT_signal"/>
</dbReference>
<protein>
    <submittedName>
        <fullName evidence="2">TIGR03767 family metallophosphoesterase</fullName>
    </submittedName>
</protein>
<dbReference type="PANTHER" id="PTHR43143:SF1">
    <property type="entry name" value="SERINE_THREONINE-PROTEIN PHOSPHATASE CPPED1"/>
    <property type="match status" value="1"/>
</dbReference>
<dbReference type="RefSeq" id="WP_171080910.1">
    <property type="nucleotide sequence ID" value="NZ_BNBU01000010.1"/>
</dbReference>
<dbReference type="InterPro" id="IPR051918">
    <property type="entry name" value="STPP_CPPED1"/>
</dbReference>
<evidence type="ECO:0000313" key="2">
    <source>
        <dbReference type="EMBL" id="NVK78616.1"/>
    </source>
</evidence>
<name>A0A7Y7E7P8_STRMO</name>
<dbReference type="EMBL" id="JABBXF010000027">
    <property type="protein sequence ID" value="NVK78616.1"/>
    <property type="molecule type" value="Genomic_DNA"/>
</dbReference>
<organism evidence="2 3">
    <name type="scientific">Streptomyces morookaense</name>
    <name type="common">Streptoverticillium morookaense</name>
    <dbReference type="NCBI Taxonomy" id="1970"/>
    <lineage>
        <taxon>Bacteria</taxon>
        <taxon>Bacillati</taxon>
        <taxon>Actinomycetota</taxon>
        <taxon>Actinomycetes</taxon>
        <taxon>Kitasatosporales</taxon>
        <taxon>Streptomycetaceae</taxon>
        <taxon>Streptomyces</taxon>
    </lineage>
</organism>
<accession>A0A7Y7E7P8</accession>
<evidence type="ECO:0000256" key="1">
    <source>
        <dbReference type="SAM" id="MobiDB-lite"/>
    </source>
</evidence>
<dbReference type="AlphaFoldDB" id="A0A7Y7E7P8"/>
<dbReference type="Proteomes" id="UP000587462">
    <property type="component" value="Unassembled WGS sequence"/>
</dbReference>
<keyword evidence="3" id="KW-1185">Reference proteome</keyword>
<dbReference type="Gene3D" id="3.30.750.180">
    <property type="entry name" value="GpdQ, beta-strand dimerisation domain"/>
    <property type="match status" value="1"/>
</dbReference>
<dbReference type="PANTHER" id="PTHR43143">
    <property type="entry name" value="METALLOPHOSPHOESTERASE, CALCINEURIN SUPERFAMILY"/>
    <property type="match status" value="1"/>
</dbReference>
<gene>
    <name evidence="2" type="ORF">HG542_13170</name>
</gene>
<feature type="region of interest" description="Disordered" evidence="1">
    <location>
        <begin position="43"/>
        <end position="86"/>
    </location>
</feature>
<dbReference type="InterPro" id="IPR029052">
    <property type="entry name" value="Metallo-depent_PP-like"/>
</dbReference>
<dbReference type="InterPro" id="IPR042281">
    <property type="entry name" value="GpdQ_beta-strand"/>
</dbReference>
<dbReference type="InterPro" id="IPR022506">
    <property type="entry name" value="Metallophosphoesterase_PPA1498"/>
</dbReference>
<sequence length="595" mass="64681">MPARSRRTAATHVDRRTFLAAAGAVTTVTGFGLALGADHRQAAAAPATDPTPGASAEAAASATARAGGPDGPEDGESALAAAPSGAGTTLVSVAAPRGTGGYRRLGEGPGWPRVVRADLADAQRGREDRRRTLASFVQFTDLHLTDVQHPLRYEFFRAGGPGGWRPHEALTLPGVVALVERVNKLRRGPATGAPFGFVVTTGDNGDENAAIEVEWFLTALSGGRINPNTGDPQHYEGVQNSNLTMYWHPDSALRDQDKALGYPRIPGYLDAAVRRVVSPGLNIPWYSTFGNHDLLSGGCYPAAGSFIADVAVGSRKLQTIPAAEAKWLMEGEGKGADPRGQRIEALLKSHAREMRTVTADPRRVPLTPRQYIQAHLDPQHTGRGPVGHGYGRDNLDSGNLYYTFRVSDRVLGISLDSTDPGGHYQGSLDSEQLDWLDRTLRRHRDEYALVFSHHPSWSMDNPVPDPRRPDDKRHGGEEIIALLQRHSNVLAWINGHSHRNRIRPRGTFWEIATASHVDYPQLARIIEIADNRDGTVSLFTTLIESDAPYRTDFHDLSQTGLASLYRELAFNAPGRDTTLDGAPADRNTELLLPRR</sequence>
<dbReference type="SUPFAM" id="SSF56300">
    <property type="entry name" value="Metallo-dependent phosphatases"/>
    <property type="match status" value="1"/>
</dbReference>
<feature type="compositionally biased region" description="Low complexity" evidence="1">
    <location>
        <begin position="43"/>
        <end position="67"/>
    </location>
</feature>
<dbReference type="PROSITE" id="PS51318">
    <property type="entry name" value="TAT"/>
    <property type="match status" value="1"/>
</dbReference>
<evidence type="ECO:0000313" key="3">
    <source>
        <dbReference type="Proteomes" id="UP000587462"/>
    </source>
</evidence>
<dbReference type="GO" id="GO:0016787">
    <property type="term" value="F:hydrolase activity"/>
    <property type="evidence" value="ECO:0007669"/>
    <property type="project" value="InterPro"/>
</dbReference>
<comment type="caution">
    <text evidence="2">The sequence shown here is derived from an EMBL/GenBank/DDBJ whole genome shotgun (WGS) entry which is preliminary data.</text>
</comment>